<dbReference type="GO" id="GO:0004364">
    <property type="term" value="F:glutathione transferase activity"/>
    <property type="evidence" value="ECO:0007669"/>
    <property type="project" value="TreeGrafter"/>
</dbReference>
<feature type="transmembrane region" description="Helical" evidence="1">
    <location>
        <begin position="74"/>
        <end position="91"/>
    </location>
</feature>
<dbReference type="GO" id="GO:0006559">
    <property type="term" value="P:L-phenylalanine catabolic process"/>
    <property type="evidence" value="ECO:0007669"/>
    <property type="project" value="TreeGrafter"/>
</dbReference>
<keyword evidence="1" id="KW-0812">Transmembrane</keyword>
<dbReference type="GO" id="GO:0006749">
    <property type="term" value="P:glutathione metabolic process"/>
    <property type="evidence" value="ECO:0007669"/>
    <property type="project" value="TreeGrafter"/>
</dbReference>
<dbReference type="EMBL" id="LAZR01042566">
    <property type="protein sequence ID" value="KKL09226.1"/>
    <property type="molecule type" value="Genomic_DNA"/>
</dbReference>
<proteinExistence type="predicted"/>
<dbReference type="AlphaFoldDB" id="A0A0F9CU77"/>
<sequence length="94" mass="10928">MKLHGYHKSSATLRVVIVLELKKLDYEVIAINLKKDEQGNMLVPILEDKDKIITQSLSIIEYLEKNYKSGKLRVIFYLLGLDITFLILSEINEY</sequence>
<comment type="caution">
    <text evidence="3">The sequence shown here is derived from an EMBL/GenBank/DDBJ whole genome shotgun (WGS) entry which is preliminary data.</text>
</comment>
<organism evidence="3">
    <name type="scientific">marine sediment metagenome</name>
    <dbReference type="NCBI Taxonomy" id="412755"/>
    <lineage>
        <taxon>unclassified sequences</taxon>
        <taxon>metagenomes</taxon>
        <taxon>ecological metagenomes</taxon>
    </lineage>
</organism>
<keyword evidence="1" id="KW-1133">Transmembrane helix</keyword>
<dbReference type="PANTHER" id="PTHR42673:SF4">
    <property type="entry name" value="MALEYLACETOACETATE ISOMERASE"/>
    <property type="match status" value="1"/>
</dbReference>
<evidence type="ECO:0000259" key="2">
    <source>
        <dbReference type="PROSITE" id="PS50404"/>
    </source>
</evidence>
<feature type="domain" description="GST N-terminal" evidence="2">
    <location>
        <begin position="1"/>
        <end position="71"/>
    </location>
</feature>
<evidence type="ECO:0000256" key="1">
    <source>
        <dbReference type="SAM" id="Phobius"/>
    </source>
</evidence>
<dbReference type="Pfam" id="PF13417">
    <property type="entry name" value="GST_N_3"/>
    <property type="match status" value="1"/>
</dbReference>
<dbReference type="InterPro" id="IPR004045">
    <property type="entry name" value="Glutathione_S-Trfase_N"/>
</dbReference>
<dbReference type="GO" id="GO:0016034">
    <property type="term" value="F:maleylacetoacetate isomerase activity"/>
    <property type="evidence" value="ECO:0007669"/>
    <property type="project" value="TreeGrafter"/>
</dbReference>
<protein>
    <recommendedName>
        <fullName evidence="2">GST N-terminal domain-containing protein</fullName>
    </recommendedName>
</protein>
<dbReference type="Gene3D" id="3.40.30.10">
    <property type="entry name" value="Glutaredoxin"/>
    <property type="match status" value="1"/>
</dbReference>
<dbReference type="InterPro" id="IPR036249">
    <property type="entry name" value="Thioredoxin-like_sf"/>
</dbReference>
<evidence type="ECO:0000313" key="3">
    <source>
        <dbReference type="EMBL" id="KKL09226.1"/>
    </source>
</evidence>
<dbReference type="PROSITE" id="PS50404">
    <property type="entry name" value="GST_NTER"/>
    <property type="match status" value="1"/>
</dbReference>
<dbReference type="SUPFAM" id="SSF52833">
    <property type="entry name" value="Thioredoxin-like"/>
    <property type="match status" value="1"/>
</dbReference>
<keyword evidence="1" id="KW-0472">Membrane</keyword>
<accession>A0A0F9CU77</accession>
<dbReference type="PANTHER" id="PTHR42673">
    <property type="entry name" value="MALEYLACETOACETATE ISOMERASE"/>
    <property type="match status" value="1"/>
</dbReference>
<name>A0A0F9CU77_9ZZZZ</name>
<gene>
    <name evidence="3" type="ORF">LCGC14_2567980</name>
</gene>
<reference evidence="3" key="1">
    <citation type="journal article" date="2015" name="Nature">
        <title>Complex archaea that bridge the gap between prokaryotes and eukaryotes.</title>
        <authorList>
            <person name="Spang A."/>
            <person name="Saw J.H."/>
            <person name="Jorgensen S.L."/>
            <person name="Zaremba-Niedzwiedzka K."/>
            <person name="Martijn J."/>
            <person name="Lind A.E."/>
            <person name="van Eijk R."/>
            <person name="Schleper C."/>
            <person name="Guy L."/>
            <person name="Ettema T.J."/>
        </authorList>
    </citation>
    <scope>NUCLEOTIDE SEQUENCE</scope>
</reference>